<reference evidence="1" key="1">
    <citation type="submission" date="2018-05" db="EMBL/GenBank/DDBJ databases">
        <authorList>
            <person name="Lanie J.A."/>
            <person name="Ng W.-L."/>
            <person name="Kazmierczak K.M."/>
            <person name="Andrzejewski T.M."/>
            <person name="Davidsen T.M."/>
            <person name="Wayne K.J."/>
            <person name="Tettelin H."/>
            <person name="Glass J.I."/>
            <person name="Rusch D."/>
            <person name="Podicherti R."/>
            <person name="Tsui H.-C.T."/>
            <person name="Winkler M.E."/>
        </authorList>
    </citation>
    <scope>NUCLEOTIDE SEQUENCE</scope>
</reference>
<protein>
    <submittedName>
        <fullName evidence="1">Uncharacterized protein</fullName>
    </submittedName>
</protein>
<proteinExistence type="predicted"/>
<evidence type="ECO:0000313" key="1">
    <source>
        <dbReference type="EMBL" id="SVA61789.1"/>
    </source>
</evidence>
<accession>A0A381XAK6</accession>
<feature type="non-terminal residue" evidence="1">
    <location>
        <position position="186"/>
    </location>
</feature>
<gene>
    <name evidence="1" type="ORF">METZ01_LOCUS114643</name>
</gene>
<dbReference type="AlphaFoldDB" id="A0A381XAK6"/>
<sequence>MRIGVAPGAYAKDLLAALHRRINIDAEIVSAERDPDEYRYVLAVDDDPVPRSNEVRRYITQQTTEASQWTVVAARHLLSVAVERGAVSPIAVPMPIELPHVDGGSHPGVSVLPSKHQQQVINMLQSDGMSVLPFNSREAGIVVDAASSTSHVEPIRRAMAEEKVVIAVTTNAAATDTICHDTDGYL</sequence>
<dbReference type="EMBL" id="UINC01014495">
    <property type="protein sequence ID" value="SVA61789.1"/>
    <property type="molecule type" value="Genomic_DNA"/>
</dbReference>
<feature type="non-terminal residue" evidence="1">
    <location>
        <position position="1"/>
    </location>
</feature>
<name>A0A381XAK6_9ZZZZ</name>
<organism evidence="1">
    <name type="scientific">marine metagenome</name>
    <dbReference type="NCBI Taxonomy" id="408172"/>
    <lineage>
        <taxon>unclassified sequences</taxon>
        <taxon>metagenomes</taxon>
        <taxon>ecological metagenomes</taxon>
    </lineage>
</organism>